<evidence type="ECO:0000313" key="12">
    <source>
        <dbReference type="EMBL" id="GIY77271.1"/>
    </source>
</evidence>
<evidence type="ECO:0000256" key="4">
    <source>
        <dbReference type="ARBA" id="ARBA00023018"/>
    </source>
</evidence>
<proteinExistence type="predicted"/>
<name>A0AAV4W3E3_CAEEX</name>
<evidence type="ECO:0000256" key="10">
    <source>
        <dbReference type="ARBA" id="ARBA00034099"/>
    </source>
</evidence>
<dbReference type="InterPro" id="IPR036734">
    <property type="entry name" value="Neur_chan_lig-bd_sf"/>
</dbReference>
<evidence type="ECO:0000256" key="7">
    <source>
        <dbReference type="ARBA" id="ARBA00023170"/>
    </source>
</evidence>
<keyword evidence="8" id="KW-1071">Ligand-gated ion channel</keyword>
<keyword evidence="13" id="KW-1185">Reference proteome</keyword>
<keyword evidence="4" id="KW-0770">Synapse</keyword>
<dbReference type="SUPFAM" id="SSF63712">
    <property type="entry name" value="Nicotinic receptor ligand binding domain-like"/>
    <property type="match status" value="1"/>
</dbReference>
<evidence type="ECO:0000256" key="2">
    <source>
        <dbReference type="ARBA" id="ARBA00022475"/>
    </source>
</evidence>
<dbReference type="GO" id="GO:0022848">
    <property type="term" value="F:acetylcholine-gated monoatomic cation-selective channel activity"/>
    <property type="evidence" value="ECO:0007669"/>
    <property type="project" value="InterPro"/>
</dbReference>
<evidence type="ECO:0000256" key="8">
    <source>
        <dbReference type="ARBA" id="ARBA00023286"/>
    </source>
</evidence>
<dbReference type="PANTHER" id="PTHR18945">
    <property type="entry name" value="NEUROTRANSMITTER GATED ION CHANNEL"/>
    <property type="match status" value="1"/>
</dbReference>
<keyword evidence="2" id="KW-1003">Cell membrane</keyword>
<keyword evidence="1" id="KW-0813">Transport</keyword>
<dbReference type="GO" id="GO:0045211">
    <property type="term" value="C:postsynaptic membrane"/>
    <property type="evidence" value="ECO:0007669"/>
    <property type="project" value="InterPro"/>
</dbReference>
<evidence type="ECO:0000256" key="1">
    <source>
        <dbReference type="ARBA" id="ARBA00022448"/>
    </source>
</evidence>
<dbReference type="PRINTS" id="PR00252">
    <property type="entry name" value="NRIONCHANNEL"/>
</dbReference>
<dbReference type="AlphaFoldDB" id="A0AAV4W3E3"/>
<evidence type="ECO:0000256" key="6">
    <source>
        <dbReference type="ARBA" id="ARBA00023136"/>
    </source>
</evidence>
<evidence type="ECO:0000313" key="13">
    <source>
        <dbReference type="Proteomes" id="UP001054945"/>
    </source>
</evidence>
<dbReference type="Proteomes" id="UP001054945">
    <property type="component" value="Unassembled WGS sequence"/>
</dbReference>
<keyword evidence="7 12" id="KW-0675">Receptor</keyword>
<evidence type="ECO:0000256" key="3">
    <source>
        <dbReference type="ARBA" id="ARBA00022692"/>
    </source>
</evidence>
<dbReference type="EMBL" id="BPLR01015596">
    <property type="protein sequence ID" value="GIY77271.1"/>
    <property type="molecule type" value="Genomic_DNA"/>
</dbReference>
<protein>
    <submittedName>
        <fullName evidence="12">Acetylcholine receptor subunit alpha-like</fullName>
    </submittedName>
</protein>
<dbReference type="InterPro" id="IPR006202">
    <property type="entry name" value="Neur_chan_lig-bd"/>
</dbReference>
<sequence length="152" mass="17771">MKFSLQQKCDLRDFLNKDFMSIYYNRRNLKNQIMTTNLWVEQYWHDYKLTWEPREYGGVDMLHVPSDHIWRPDIVLYNNSGQPQLNQLLTNSDAAVINAPSSGKMTHLATTEFTDVKFIDTASVPLNPRALVWCRDVVPYHSAALQDNIDLH</sequence>
<feature type="domain" description="Neurotransmitter-gated ion-channel ligand-binding" evidence="11">
    <location>
        <begin position="28"/>
        <end position="82"/>
    </location>
</feature>
<evidence type="ECO:0000256" key="5">
    <source>
        <dbReference type="ARBA" id="ARBA00023065"/>
    </source>
</evidence>
<dbReference type="InterPro" id="IPR006201">
    <property type="entry name" value="Neur_channel"/>
</dbReference>
<gene>
    <name evidence="12" type="primary">ARA1</name>
    <name evidence="12" type="ORF">CEXT_295841</name>
</gene>
<comment type="caution">
    <text evidence="12">The sequence shown here is derived from an EMBL/GenBank/DDBJ whole genome shotgun (WGS) entry which is preliminary data.</text>
</comment>
<organism evidence="12 13">
    <name type="scientific">Caerostris extrusa</name>
    <name type="common">Bark spider</name>
    <name type="synonym">Caerostris bankana</name>
    <dbReference type="NCBI Taxonomy" id="172846"/>
    <lineage>
        <taxon>Eukaryota</taxon>
        <taxon>Metazoa</taxon>
        <taxon>Ecdysozoa</taxon>
        <taxon>Arthropoda</taxon>
        <taxon>Chelicerata</taxon>
        <taxon>Arachnida</taxon>
        <taxon>Araneae</taxon>
        <taxon>Araneomorphae</taxon>
        <taxon>Entelegynae</taxon>
        <taxon>Araneoidea</taxon>
        <taxon>Araneidae</taxon>
        <taxon>Caerostris</taxon>
    </lineage>
</organism>
<dbReference type="Gene3D" id="2.70.170.10">
    <property type="entry name" value="Neurotransmitter-gated ion-channel ligand-binding domain"/>
    <property type="match status" value="1"/>
</dbReference>
<dbReference type="InterPro" id="IPR002394">
    <property type="entry name" value="Nicotinic_acetylcholine_rcpt"/>
</dbReference>
<keyword evidence="5" id="KW-0406">Ion transport</keyword>
<keyword evidence="6" id="KW-0472">Membrane</keyword>
<dbReference type="Pfam" id="PF02931">
    <property type="entry name" value="Neur_chan_LBD"/>
    <property type="match status" value="1"/>
</dbReference>
<dbReference type="PRINTS" id="PR00254">
    <property type="entry name" value="NICOTINICR"/>
</dbReference>
<comment type="subcellular location">
    <subcellularLocation>
        <location evidence="10">Synaptic cell membrane</location>
        <topology evidence="10">Multi-pass membrane protein</topology>
    </subcellularLocation>
</comment>
<accession>A0AAV4W3E3</accession>
<evidence type="ECO:0000256" key="9">
    <source>
        <dbReference type="ARBA" id="ARBA00023303"/>
    </source>
</evidence>
<dbReference type="GO" id="GO:0004888">
    <property type="term" value="F:transmembrane signaling receptor activity"/>
    <property type="evidence" value="ECO:0007669"/>
    <property type="project" value="InterPro"/>
</dbReference>
<keyword evidence="9" id="KW-0407">Ion channel</keyword>
<reference evidence="12 13" key="1">
    <citation type="submission" date="2021-06" db="EMBL/GenBank/DDBJ databases">
        <title>Caerostris extrusa draft genome.</title>
        <authorList>
            <person name="Kono N."/>
            <person name="Arakawa K."/>
        </authorList>
    </citation>
    <scope>NUCLEOTIDE SEQUENCE [LARGE SCALE GENOMIC DNA]</scope>
</reference>
<evidence type="ECO:0000259" key="11">
    <source>
        <dbReference type="Pfam" id="PF02931"/>
    </source>
</evidence>
<keyword evidence="3" id="KW-0812">Transmembrane</keyword>